<organism evidence="1 2">
    <name type="scientific">Lactuca sativa</name>
    <name type="common">Garden lettuce</name>
    <dbReference type="NCBI Taxonomy" id="4236"/>
    <lineage>
        <taxon>Eukaryota</taxon>
        <taxon>Viridiplantae</taxon>
        <taxon>Streptophyta</taxon>
        <taxon>Embryophyta</taxon>
        <taxon>Tracheophyta</taxon>
        <taxon>Spermatophyta</taxon>
        <taxon>Magnoliopsida</taxon>
        <taxon>eudicotyledons</taxon>
        <taxon>Gunneridae</taxon>
        <taxon>Pentapetalae</taxon>
        <taxon>asterids</taxon>
        <taxon>campanulids</taxon>
        <taxon>Asterales</taxon>
        <taxon>Asteraceae</taxon>
        <taxon>Cichorioideae</taxon>
        <taxon>Cichorieae</taxon>
        <taxon>Lactucinae</taxon>
        <taxon>Lactuca</taxon>
    </lineage>
</organism>
<keyword evidence="2" id="KW-1185">Reference proteome</keyword>
<accession>A0A9R1WGC5</accession>
<dbReference type="Proteomes" id="UP000235145">
    <property type="component" value="Unassembled WGS sequence"/>
</dbReference>
<dbReference type="EMBL" id="NBSK02000001">
    <property type="protein sequence ID" value="KAJ0224836.1"/>
    <property type="molecule type" value="Genomic_DNA"/>
</dbReference>
<proteinExistence type="predicted"/>
<dbReference type="AlphaFoldDB" id="A0A9R1WGC5"/>
<reference evidence="1 2" key="1">
    <citation type="journal article" date="2017" name="Nat. Commun.">
        <title>Genome assembly with in vitro proximity ligation data and whole-genome triplication in lettuce.</title>
        <authorList>
            <person name="Reyes-Chin-Wo S."/>
            <person name="Wang Z."/>
            <person name="Yang X."/>
            <person name="Kozik A."/>
            <person name="Arikit S."/>
            <person name="Song C."/>
            <person name="Xia L."/>
            <person name="Froenicke L."/>
            <person name="Lavelle D.O."/>
            <person name="Truco M.J."/>
            <person name="Xia R."/>
            <person name="Zhu S."/>
            <person name="Xu C."/>
            <person name="Xu H."/>
            <person name="Xu X."/>
            <person name="Cox K."/>
            <person name="Korf I."/>
            <person name="Meyers B.C."/>
            <person name="Michelmore R.W."/>
        </authorList>
    </citation>
    <scope>NUCLEOTIDE SEQUENCE [LARGE SCALE GENOMIC DNA]</scope>
    <source>
        <strain evidence="2">cv. Salinas</strain>
        <tissue evidence="1">Seedlings</tissue>
    </source>
</reference>
<evidence type="ECO:0000313" key="2">
    <source>
        <dbReference type="Proteomes" id="UP000235145"/>
    </source>
</evidence>
<evidence type="ECO:0000313" key="1">
    <source>
        <dbReference type="EMBL" id="KAJ0224836.1"/>
    </source>
</evidence>
<sequence>MLNFPIYAISSNASCEREFHTGCLREHKKIYLKIVDLKVCFHFGGIGIGITYSDVRWIVFLGKDVSDDNNSTPKNIFVRTSLLEKDEVVLQGGVTFQDGFSLVF</sequence>
<protein>
    <submittedName>
        <fullName evidence="1">Uncharacterized protein</fullName>
    </submittedName>
</protein>
<name>A0A9R1WGC5_LACSA</name>
<comment type="caution">
    <text evidence="1">The sequence shown here is derived from an EMBL/GenBank/DDBJ whole genome shotgun (WGS) entry which is preliminary data.</text>
</comment>
<gene>
    <name evidence="1" type="ORF">LSAT_V11C100040020</name>
</gene>